<keyword evidence="5" id="KW-1185">Reference proteome</keyword>
<reference evidence="4 5" key="1">
    <citation type="submission" date="2020-01" db="EMBL/GenBank/DDBJ databases">
        <title>Genome sequencing of strain KACC 21265.</title>
        <authorList>
            <person name="Heo J."/>
            <person name="Kim S.-J."/>
            <person name="Kim J.-S."/>
            <person name="Hong S.-B."/>
            <person name="Kwon S.-W."/>
        </authorList>
    </citation>
    <scope>NUCLEOTIDE SEQUENCE [LARGE SCALE GENOMIC DNA]</scope>
    <source>
        <strain evidence="4 5">KACC 21265</strain>
    </source>
</reference>
<dbReference type="Proteomes" id="UP000464787">
    <property type="component" value="Chromosome"/>
</dbReference>
<dbReference type="KEGG" id="xyk:GT347_12720"/>
<dbReference type="Gene3D" id="3.60.110.10">
    <property type="entry name" value="Carbon-nitrogen hydrolase"/>
    <property type="match status" value="1"/>
</dbReference>
<dbReference type="RefSeq" id="WP_160552294.1">
    <property type="nucleotide sequence ID" value="NZ_CP047650.1"/>
</dbReference>
<gene>
    <name evidence="4" type="ORF">GT347_12720</name>
</gene>
<dbReference type="GO" id="GO:0016811">
    <property type="term" value="F:hydrolase activity, acting on carbon-nitrogen (but not peptide) bonds, in linear amides"/>
    <property type="evidence" value="ECO:0007669"/>
    <property type="project" value="InterPro"/>
</dbReference>
<dbReference type="InterPro" id="IPR001110">
    <property type="entry name" value="UPF0012_CS"/>
</dbReference>
<sequence length="273" mass="29426">MQVATLQMVSGPDLPANLASARGLLEQAARQGAELAVLPEYFCLFGQQDTDKLAIQETWGEGGEIQEFLSEAARELGLWIAGGSFPVSTGEPARVSNTLAVFNPEGRAVARYDKMHLFCFDDGQKAYDESRTLLPGAAPAWFDLPSRDGHTWRVGLSICYDLRFPELYRAYSAAGCDLLLVPSAFTHVTGQAHWELLLRARAVENLAFVAAAAQGGVHANGRRTWGHSMLIGPWGGLLAERGEDGAGVASAELDIAELAAVRGRLPALAHRRL</sequence>
<proteinExistence type="inferred from homology"/>
<accession>A0A857J510</accession>
<feature type="domain" description="CN hydrolase" evidence="3">
    <location>
        <begin position="1"/>
        <end position="255"/>
    </location>
</feature>
<dbReference type="CDD" id="cd07572">
    <property type="entry name" value="nit"/>
    <property type="match status" value="1"/>
</dbReference>
<dbReference type="PROSITE" id="PS50263">
    <property type="entry name" value="CN_HYDROLASE"/>
    <property type="match status" value="1"/>
</dbReference>
<name>A0A857J510_9BURK</name>
<dbReference type="InterPro" id="IPR045254">
    <property type="entry name" value="Nit1/2_C-N_Hydrolase"/>
</dbReference>
<dbReference type="InterPro" id="IPR036526">
    <property type="entry name" value="C-N_Hydrolase_sf"/>
</dbReference>
<evidence type="ECO:0000256" key="2">
    <source>
        <dbReference type="ARBA" id="ARBA00022801"/>
    </source>
</evidence>
<dbReference type="PROSITE" id="PS01227">
    <property type="entry name" value="UPF0012"/>
    <property type="match status" value="1"/>
</dbReference>
<comment type="similarity">
    <text evidence="1">Belongs to the carbon-nitrogen hydrolase superfamily. NIT1/NIT2 family.</text>
</comment>
<dbReference type="Pfam" id="PF00795">
    <property type="entry name" value="CN_hydrolase"/>
    <property type="match status" value="1"/>
</dbReference>
<keyword evidence="2 4" id="KW-0378">Hydrolase</keyword>
<evidence type="ECO:0000256" key="1">
    <source>
        <dbReference type="ARBA" id="ARBA00010613"/>
    </source>
</evidence>
<organism evidence="4 5">
    <name type="scientific">Xylophilus rhododendri</name>
    <dbReference type="NCBI Taxonomy" id="2697032"/>
    <lineage>
        <taxon>Bacteria</taxon>
        <taxon>Pseudomonadati</taxon>
        <taxon>Pseudomonadota</taxon>
        <taxon>Betaproteobacteria</taxon>
        <taxon>Burkholderiales</taxon>
        <taxon>Xylophilus</taxon>
    </lineage>
</organism>
<dbReference type="InterPro" id="IPR003010">
    <property type="entry name" value="C-N_Hydrolase"/>
</dbReference>
<protein>
    <submittedName>
        <fullName evidence="4">Carbon-nitrogen hydrolase family protein</fullName>
    </submittedName>
</protein>
<evidence type="ECO:0000259" key="3">
    <source>
        <dbReference type="PROSITE" id="PS50263"/>
    </source>
</evidence>
<dbReference type="EMBL" id="CP047650">
    <property type="protein sequence ID" value="QHI98777.1"/>
    <property type="molecule type" value="Genomic_DNA"/>
</dbReference>
<dbReference type="AlphaFoldDB" id="A0A857J510"/>
<dbReference type="PANTHER" id="PTHR23088">
    <property type="entry name" value="NITRILASE-RELATED"/>
    <property type="match status" value="1"/>
</dbReference>
<dbReference type="PANTHER" id="PTHR23088:SF27">
    <property type="entry name" value="DEAMINATED GLUTATHIONE AMIDASE"/>
    <property type="match status" value="1"/>
</dbReference>
<evidence type="ECO:0000313" key="4">
    <source>
        <dbReference type="EMBL" id="QHI98777.1"/>
    </source>
</evidence>
<evidence type="ECO:0000313" key="5">
    <source>
        <dbReference type="Proteomes" id="UP000464787"/>
    </source>
</evidence>
<dbReference type="SUPFAM" id="SSF56317">
    <property type="entry name" value="Carbon-nitrogen hydrolase"/>
    <property type="match status" value="1"/>
</dbReference>